<feature type="region of interest" description="Disordered" evidence="1">
    <location>
        <begin position="110"/>
        <end position="133"/>
    </location>
</feature>
<feature type="compositionally biased region" description="Basic and acidic residues" evidence="1">
    <location>
        <begin position="120"/>
        <end position="133"/>
    </location>
</feature>
<dbReference type="AlphaFoldDB" id="A0A482XT67"/>
<sequence>MLTVVFGRSSDFNRPTVREVEIGNFRLIIGDTILFARSCVGCESAAGFVAVVAGKFFVKNSDSRFLHQRSRLAGNSQEFRQLLSSCIKSPESTENCMQAYRVWDWTKKKRAGNREKKKKKEENDVERMKEKES</sequence>
<evidence type="ECO:0000313" key="3">
    <source>
        <dbReference type="Proteomes" id="UP000291343"/>
    </source>
</evidence>
<feature type="compositionally biased region" description="Basic residues" evidence="1">
    <location>
        <begin position="110"/>
        <end position="119"/>
    </location>
</feature>
<dbReference type="Proteomes" id="UP000291343">
    <property type="component" value="Unassembled WGS sequence"/>
</dbReference>
<evidence type="ECO:0000256" key="1">
    <source>
        <dbReference type="SAM" id="MobiDB-lite"/>
    </source>
</evidence>
<dbReference type="InParanoid" id="A0A482XT67"/>
<keyword evidence="3" id="KW-1185">Reference proteome</keyword>
<reference evidence="2 3" key="1">
    <citation type="journal article" date="2017" name="Gigascience">
        <title>Genome sequence of the small brown planthopper, Laodelphax striatellus.</title>
        <authorList>
            <person name="Zhu J."/>
            <person name="Jiang F."/>
            <person name="Wang X."/>
            <person name="Yang P."/>
            <person name="Bao Y."/>
            <person name="Zhao W."/>
            <person name="Wang W."/>
            <person name="Lu H."/>
            <person name="Wang Q."/>
            <person name="Cui N."/>
            <person name="Li J."/>
            <person name="Chen X."/>
            <person name="Luo L."/>
            <person name="Yu J."/>
            <person name="Kang L."/>
            <person name="Cui F."/>
        </authorList>
    </citation>
    <scope>NUCLEOTIDE SEQUENCE [LARGE SCALE GENOMIC DNA]</scope>
    <source>
        <strain evidence="2">Lst14</strain>
    </source>
</reference>
<dbReference type="EMBL" id="QKKF02000289">
    <property type="protein sequence ID" value="RZF49202.1"/>
    <property type="molecule type" value="Genomic_DNA"/>
</dbReference>
<organism evidence="2 3">
    <name type="scientific">Laodelphax striatellus</name>
    <name type="common">Small brown planthopper</name>
    <name type="synonym">Delphax striatella</name>
    <dbReference type="NCBI Taxonomy" id="195883"/>
    <lineage>
        <taxon>Eukaryota</taxon>
        <taxon>Metazoa</taxon>
        <taxon>Ecdysozoa</taxon>
        <taxon>Arthropoda</taxon>
        <taxon>Hexapoda</taxon>
        <taxon>Insecta</taxon>
        <taxon>Pterygota</taxon>
        <taxon>Neoptera</taxon>
        <taxon>Paraneoptera</taxon>
        <taxon>Hemiptera</taxon>
        <taxon>Auchenorrhyncha</taxon>
        <taxon>Fulgoroidea</taxon>
        <taxon>Delphacidae</taxon>
        <taxon>Criomorphinae</taxon>
        <taxon>Laodelphax</taxon>
    </lineage>
</organism>
<protein>
    <submittedName>
        <fullName evidence="2">Uncharacterized protein</fullName>
    </submittedName>
</protein>
<proteinExistence type="predicted"/>
<name>A0A482XT67_LAOST</name>
<comment type="caution">
    <text evidence="2">The sequence shown here is derived from an EMBL/GenBank/DDBJ whole genome shotgun (WGS) entry which is preliminary data.</text>
</comment>
<evidence type="ECO:0000313" key="2">
    <source>
        <dbReference type="EMBL" id="RZF49202.1"/>
    </source>
</evidence>
<accession>A0A482XT67</accession>
<gene>
    <name evidence="2" type="ORF">LSTR_LSTR014055</name>
</gene>